<accession>A0A8X8ZKM0</accession>
<keyword evidence="2" id="KW-1185">Reference proteome</keyword>
<organism evidence="1">
    <name type="scientific">Salvia splendens</name>
    <name type="common">Scarlet sage</name>
    <dbReference type="NCBI Taxonomy" id="180675"/>
    <lineage>
        <taxon>Eukaryota</taxon>
        <taxon>Viridiplantae</taxon>
        <taxon>Streptophyta</taxon>
        <taxon>Embryophyta</taxon>
        <taxon>Tracheophyta</taxon>
        <taxon>Spermatophyta</taxon>
        <taxon>Magnoliopsida</taxon>
        <taxon>eudicotyledons</taxon>
        <taxon>Gunneridae</taxon>
        <taxon>Pentapetalae</taxon>
        <taxon>asterids</taxon>
        <taxon>lamiids</taxon>
        <taxon>Lamiales</taxon>
        <taxon>Lamiaceae</taxon>
        <taxon>Nepetoideae</taxon>
        <taxon>Mentheae</taxon>
        <taxon>Salviinae</taxon>
        <taxon>Salvia</taxon>
        <taxon>Salvia subgen. Calosphace</taxon>
        <taxon>core Calosphace</taxon>
    </lineage>
</organism>
<dbReference type="Proteomes" id="UP000298416">
    <property type="component" value="Unassembled WGS sequence"/>
</dbReference>
<evidence type="ECO:0000313" key="1">
    <source>
        <dbReference type="EMBL" id="KAG6408447.1"/>
    </source>
</evidence>
<reference evidence="1" key="2">
    <citation type="submission" date="2020-08" db="EMBL/GenBank/DDBJ databases">
        <title>Plant Genome Project.</title>
        <authorList>
            <person name="Zhang R.-G."/>
        </authorList>
    </citation>
    <scope>NUCLEOTIDE SEQUENCE</scope>
    <source>
        <strain evidence="1">Huo1</strain>
        <tissue evidence="1">Leaf</tissue>
    </source>
</reference>
<dbReference type="EMBL" id="PNBA02000011">
    <property type="protein sequence ID" value="KAG6408447.1"/>
    <property type="molecule type" value="Genomic_DNA"/>
</dbReference>
<gene>
    <name evidence="1" type="ORF">SASPL_131459</name>
</gene>
<comment type="caution">
    <text evidence="1">The sequence shown here is derived from an EMBL/GenBank/DDBJ whole genome shotgun (WGS) entry which is preliminary data.</text>
</comment>
<proteinExistence type="predicted"/>
<name>A0A8X8ZKM0_SALSN</name>
<reference evidence="1" key="1">
    <citation type="submission" date="2018-01" db="EMBL/GenBank/DDBJ databases">
        <authorList>
            <person name="Mao J.F."/>
        </authorList>
    </citation>
    <scope>NUCLEOTIDE SEQUENCE</scope>
    <source>
        <strain evidence="1">Huo1</strain>
        <tissue evidence="1">Leaf</tissue>
    </source>
</reference>
<evidence type="ECO:0000313" key="2">
    <source>
        <dbReference type="Proteomes" id="UP000298416"/>
    </source>
</evidence>
<protein>
    <submittedName>
        <fullName evidence="1">Uncharacterized protein</fullName>
    </submittedName>
</protein>
<sequence>MNRKEYYNIGCLVLESSPKPFHSIPKLRIAYQGGAGCPRSIWQGCNGESLPELRDNPVPSLCGCHTSNYITLSVHYYL</sequence>
<dbReference type="AlphaFoldDB" id="A0A8X8ZKM0"/>